<keyword evidence="5 12" id="KW-0812">Transmembrane</keyword>
<dbReference type="InterPro" id="IPR022751">
    <property type="entry name" value="Alpha_mannosyltransferase"/>
</dbReference>
<evidence type="ECO:0000256" key="11">
    <source>
        <dbReference type="SAM" id="MobiDB-lite"/>
    </source>
</evidence>
<keyword evidence="6" id="KW-0735">Signal-anchor</keyword>
<name>A0AAV1UXA9_9STRA</name>
<evidence type="ECO:0000313" key="14">
    <source>
        <dbReference type="Proteomes" id="UP001162060"/>
    </source>
</evidence>
<keyword evidence="7 12" id="KW-1133">Transmembrane helix</keyword>
<evidence type="ECO:0000256" key="2">
    <source>
        <dbReference type="ARBA" id="ARBA00004606"/>
    </source>
</evidence>
<evidence type="ECO:0000256" key="1">
    <source>
        <dbReference type="ARBA" id="ARBA00004394"/>
    </source>
</evidence>
<proteinExistence type="inferred from homology"/>
<keyword evidence="4" id="KW-0808">Transferase</keyword>
<dbReference type="PANTHER" id="PTHR31646:SF1">
    <property type="entry name" value="ALPHA-1,2-MANNOSYLTRANSFERASE MNN2"/>
    <property type="match status" value="1"/>
</dbReference>
<accession>A0AAV1UXA9</accession>
<reference evidence="13" key="1">
    <citation type="submission" date="2024-01" db="EMBL/GenBank/DDBJ databases">
        <authorList>
            <person name="Webb A."/>
        </authorList>
    </citation>
    <scope>NUCLEOTIDE SEQUENCE</scope>
    <source>
        <strain evidence="13">Pm1</strain>
    </source>
</reference>
<evidence type="ECO:0000256" key="10">
    <source>
        <dbReference type="ARBA" id="ARBA00037847"/>
    </source>
</evidence>
<sequence>MERYQPRVARVLRRHLVLASFLLTTSIIAIIVYQTTGGGKPKASVYDAPVLNAVDLEGPDRPRSLWSPTEFECLGWRATHECDPYGPRDEARDRKCDEPMPRTSGYCEVRNRTSGAILRVMLATCKSWQWYLVPSLSCTDAQQFTDFSILAAEYTHPPPIGQNGQLLEKDVKNDTDVEVDKRGVVMIAYPQAMAGLYAIVRTLRLLGCALAVEVWIDTREVRATHSVLEELQEHYNVLVRVIQDPNATKYHAKPYAIYHSRFESVLWLDSDNIPVRDPTYLFDTPEFVKHGAIFWPDFWRPAIDTPFNVHEQSVLWTLLDMPFTDMFEQESGQLLVNRSRSQAALSKLMFYSSHMPRLLTDWRLVWGDKDLFRLAWLNTSTSFYMVQHLVALGGLYDADEDFFCGVSMIQRDPVGNIVFLHRNQAKLSGRRDQKPLILYLQKFTGGDGTAASFKWDLDKYRVQCKMHRLGQYVCFMLNPHTPDGSVTPSLVLSLEKTKYAQIEQYAIGFSIEGRGLFNKEEEAEVAKTEADVQVTRDKEAASAFRARQQSKYHRRAMYGVVAFATLGLWLRWQWIQRCKKSCPRLETKDPSVSSSVEPSFSHVALAVVPASTEAFGSSSALFSGTTHNPRRRNSSFQLDDE</sequence>
<dbReference type="Pfam" id="PF11051">
    <property type="entry name" value="Mannosyl_trans3"/>
    <property type="match status" value="1"/>
</dbReference>
<dbReference type="GO" id="GO:0046354">
    <property type="term" value="P:mannan biosynthetic process"/>
    <property type="evidence" value="ECO:0007669"/>
    <property type="project" value="TreeGrafter"/>
</dbReference>
<dbReference type="GO" id="GO:0000026">
    <property type="term" value="F:alpha-1,2-mannosyltransferase activity"/>
    <property type="evidence" value="ECO:0007669"/>
    <property type="project" value="TreeGrafter"/>
</dbReference>
<protein>
    <submittedName>
        <fullName evidence="13">Uncharacterized protein</fullName>
    </submittedName>
</protein>
<organism evidence="13 14">
    <name type="scientific">Peronospora matthiolae</name>
    <dbReference type="NCBI Taxonomy" id="2874970"/>
    <lineage>
        <taxon>Eukaryota</taxon>
        <taxon>Sar</taxon>
        <taxon>Stramenopiles</taxon>
        <taxon>Oomycota</taxon>
        <taxon>Peronosporomycetes</taxon>
        <taxon>Peronosporales</taxon>
        <taxon>Peronosporaceae</taxon>
        <taxon>Peronospora</taxon>
    </lineage>
</organism>
<evidence type="ECO:0000256" key="8">
    <source>
        <dbReference type="ARBA" id="ARBA00023034"/>
    </source>
</evidence>
<comment type="similarity">
    <text evidence="3">Belongs to the MNN1/MNT family.</text>
</comment>
<comment type="subcellular location">
    <subcellularLocation>
        <location evidence="10">Endomembrane system</location>
        <topology evidence="10">Single-pass membrane protein</topology>
    </subcellularLocation>
    <subcellularLocation>
        <location evidence="1">Golgi apparatus membrane</location>
    </subcellularLocation>
    <subcellularLocation>
        <location evidence="2">Membrane</location>
        <topology evidence="2">Single-pass type II membrane protein</topology>
    </subcellularLocation>
</comment>
<comment type="caution">
    <text evidence="13">The sequence shown here is derived from an EMBL/GenBank/DDBJ whole genome shotgun (WGS) entry which is preliminary data.</text>
</comment>
<evidence type="ECO:0000256" key="12">
    <source>
        <dbReference type="SAM" id="Phobius"/>
    </source>
</evidence>
<evidence type="ECO:0000256" key="5">
    <source>
        <dbReference type="ARBA" id="ARBA00022692"/>
    </source>
</evidence>
<evidence type="ECO:0000256" key="7">
    <source>
        <dbReference type="ARBA" id="ARBA00022989"/>
    </source>
</evidence>
<dbReference type="CDD" id="cd00761">
    <property type="entry name" value="Glyco_tranf_GTA_type"/>
    <property type="match status" value="1"/>
</dbReference>
<feature type="region of interest" description="Disordered" evidence="11">
    <location>
        <begin position="619"/>
        <end position="641"/>
    </location>
</feature>
<evidence type="ECO:0000313" key="13">
    <source>
        <dbReference type="EMBL" id="CAK7938637.1"/>
    </source>
</evidence>
<dbReference type="InterPro" id="IPR029044">
    <property type="entry name" value="Nucleotide-diphossugar_trans"/>
</dbReference>
<evidence type="ECO:0000256" key="3">
    <source>
        <dbReference type="ARBA" id="ARBA00009105"/>
    </source>
</evidence>
<dbReference type="PANTHER" id="PTHR31646">
    <property type="entry name" value="ALPHA-1,2-MANNOSYLTRANSFERASE MNN2"/>
    <property type="match status" value="1"/>
</dbReference>
<dbReference type="GO" id="GO:0000139">
    <property type="term" value="C:Golgi membrane"/>
    <property type="evidence" value="ECO:0007669"/>
    <property type="project" value="UniProtKB-SubCell"/>
</dbReference>
<dbReference type="SUPFAM" id="SSF53448">
    <property type="entry name" value="Nucleotide-diphospho-sugar transferases"/>
    <property type="match status" value="1"/>
</dbReference>
<evidence type="ECO:0000256" key="9">
    <source>
        <dbReference type="ARBA" id="ARBA00023136"/>
    </source>
</evidence>
<dbReference type="Gene3D" id="3.90.550.10">
    <property type="entry name" value="Spore Coat Polysaccharide Biosynthesis Protein SpsA, Chain A"/>
    <property type="match status" value="1"/>
</dbReference>
<gene>
    <name evidence="13" type="ORF">PM001_LOCUS23787</name>
</gene>
<dbReference type="EMBL" id="CAKLBY020000231">
    <property type="protein sequence ID" value="CAK7938637.1"/>
    <property type="molecule type" value="Genomic_DNA"/>
</dbReference>
<keyword evidence="9 12" id="KW-0472">Membrane</keyword>
<keyword evidence="8" id="KW-0333">Golgi apparatus</keyword>
<dbReference type="AlphaFoldDB" id="A0AAV1UXA9"/>
<evidence type="ECO:0000256" key="4">
    <source>
        <dbReference type="ARBA" id="ARBA00022679"/>
    </source>
</evidence>
<evidence type="ECO:0000256" key="6">
    <source>
        <dbReference type="ARBA" id="ARBA00022968"/>
    </source>
</evidence>
<dbReference type="Proteomes" id="UP001162060">
    <property type="component" value="Unassembled WGS sequence"/>
</dbReference>
<feature type="transmembrane region" description="Helical" evidence="12">
    <location>
        <begin position="12"/>
        <end position="33"/>
    </location>
</feature>